<dbReference type="EMBL" id="CP020660">
    <property type="protein sequence ID" value="ATF08744.1"/>
    <property type="molecule type" value="Genomic_DNA"/>
</dbReference>
<dbReference type="KEGG" id="elux:BTN50_0204"/>
<gene>
    <name evidence="1" type="ORF">BTN50_0204</name>
</gene>
<reference evidence="2" key="1">
    <citation type="submission" date="2017-04" db="EMBL/GenBank/DDBJ databases">
        <title>Genome evolution of the luminous symbionts of deep sea anglerfish.</title>
        <authorList>
            <person name="Hendry T.A."/>
        </authorList>
    </citation>
    <scope>NUCLEOTIDE SEQUENCE [LARGE SCALE GENOMIC DNA]</scope>
</reference>
<keyword evidence="2" id="KW-1185">Reference proteome</keyword>
<dbReference type="AlphaFoldDB" id="A0A291B6V8"/>
<dbReference type="Proteomes" id="UP000218160">
    <property type="component" value="Chromosome 1"/>
</dbReference>
<evidence type="ECO:0000313" key="2">
    <source>
        <dbReference type="Proteomes" id="UP000218160"/>
    </source>
</evidence>
<organism evidence="1 2">
    <name type="scientific">Candidatus Enterovibrio altilux</name>
    <dbReference type="NCBI Taxonomy" id="1927128"/>
    <lineage>
        <taxon>Bacteria</taxon>
        <taxon>Pseudomonadati</taxon>
        <taxon>Pseudomonadota</taxon>
        <taxon>Gammaproteobacteria</taxon>
        <taxon>Vibrionales</taxon>
        <taxon>Vibrionaceae</taxon>
        <taxon>Enterovibrio</taxon>
    </lineage>
</organism>
<name>A0A291B6V8_9GAMM</name>
<proteinExistence type="predicted"/>
<accession>A0A291B6V8</accession>
<evidence type="ECO:0000313" key="1">
    <source>
        <dbReference type="EMBL" id="ATF08744.1"/>
    </source>
</evidence>
<protein>
    <submittedName>
        <fullName evidence="1">Uncharacterized protein</fullName>
    </submittedName>
</protein>
<sequence>MFPKSGNLIINIRSKLLGHLNIQVSGINLATEQPTESSII</sequence>